<accession>A0A6J5LWI1</accession>
<proteinExistence type="predicted"/>
<name>A0A6J5LWI1_9CAUD</name>
<reference evidence="1" key="1">
    <citation type="submission" date="2020-04" db="EMBL/GenBank/DDBJ databases">
        <authorList>
            <person name="Chiriac C."/>
            <person name="Salcher M."/>
            <person name="Ghai R."/>
            <person name="Kavagutti S V."/>
        </authorList>
    </citation>
    <scope>NUCLEOTIDE SEQUENCE</scope>
</reference>
<sequence length="261" mass="28820">MHVYTTKLTPATIEAISAYKHCTDVYNQSANDKEAIVKANTCPSGRMRKGGKAHIEIAEEVLKANSKQYLDAKSKLSMNLRMDINQTKQTCVHNVLTNLMSCGRSDVTRSLARAARDSIGSKLIQTMYVCSPAYKFEICLTIEADGVVLNVSPLGEGRGVCGGAINVRRKGDMIYDYSNQVKITESMDVKLNEKDGYISIQLPDTSCDGDYGITLMSRNHMDPNYARAFFFLVDACVDIANEFNGMLAIHALSLAKYKICD</sequence>
<evidence type="ECO:0000313" key="1">
    <source>
        <dbReference type="EMBL" id="CAB4138984.1"/>
    </source>
</evidence>
<organism evidence="1">
    <name type="scientific">uncultured Caudovirales phage</name>
    <dbReference type="NCBI Taxonomy" id="2100421"/>
    <lineage>
        <taxon>Viruses</taxon>
        <taxon>Duplodnaviria</taxon>
        <taxon>Heunggongvirae</taxon>
        <taxon>Uroviricota</taxon>
        <taxon>Caudoviricetes</taxon>
        <taxon>Peduoviridae</taxon>
        <taxon>Maltschvirus</taxon>
        <taxon>Maltschvirus maltsch</taxon>
    </lineage>
</organism>
<protein>
    <submittedName>
        <fullName evidence="1">Uncharacterized protein</fullName>
    </submittedName>
</protein>
<dbReference type="EMBL" id="LR796350">
    <property type="protein sequence ID" value="CAB4138984.1"/>
    <property type="molecule type" value="Genomic_DNA"/>
</dbReference>
<gene>
    <name evidence="1" type="ORF">UFOVP340_4</name>
</gene>